<sequence>MEFKDLYIIDGIVYLYKYNNGVYAVLEDVLTGYEEFIRLEELKQYEYKNLL</sequence>
<dbReference type="KEGG" id="fus:HMPREF0409_01098"/>
<dbReference type="AlphaFoldDB" id="R9RAC1"/>
<dbReference type="EMBL" id="CP003723">
    <property type="protein sequence ID" value="AGM23094.1"/>
    <property type="molecule type" value="Genomic_DNA"/>
</dbReference>
<evidence type="ECO:0000313" key="2">
    <source>
        <dbReference type="Proteomes" id="UP000014361"/>
    </source>
</evidence>
<dbReference type="PATRIC" id="fig|469607.3.peg.639"/>
<accession>R9RAC1</accession>
<reference evidence="1 2" key="1">
    <citation type="submission" date="2012-07" db="EMBL/GenBank/DDBJ databases">
        <title>The Genome Sequence of Fusobacterium sp. 4_8.</title>
        <authorList>
            <consortium name="The Broad Institute Genome Sequencing Platform"/>
            <person name="Earl A."/>
            <person name="Ward D."/>
            <person name="Feldgarden M."/>
            <person name="Gevers D."/>
            <person name="Sibley C.D."/>
            <person name="White A.P."/>
            <person name="Crowley S."/>
            <person name="Surette M."/>
            <person name="Strauss J.C."/>
            <person name="Ambrose C.E."/>
            <person name="Allen-Vercoe E."/>
            <person name="Walker B."/>
            <person name="Young S.K."/>
            <person name="Zeng Q."/>
            <person name="Gargeya S."/>
            <person name="Fitzgerald M."/>
            <person name="Haas B."/>
            <person name="Abouelleil A."/>
            <person name="Alvarado L."/>
            <person name="Arachchi H.M."/>
            <person name="Berlin A.M."/>
            <person name="Chapman S.B."/>
            <person name="Goldberg J."/>
            <person name="Griggs A."/>
            <person name="Gujja S."/>
            <person name="Hansen M."/>
            <person name="Howarth C."/>
            <person name="Imamovic A."/>
            <person name="Larimer J."/>
            <person name="McCowen C."/>
            <person name="Montmayeur A."/>
            <person name="Murphy C."/>
            <person name="Neiman D."/>
            <person name="Pearson M."/>
            <person name="Priest M."/>
            <person name="Roberts A."/>
            <person name="Saif S."/>
            <person name="Shea T."/>
            <person name="Sisk P."/>
            <person name="Sykes S."/>
            <person name="Wortman J."/>
            <person name="Nusbaum C."/>
            <person name="Birren B."/>
        </authorList>
    </citation>
    <scope>NUCLEOTIDE SEQUENCE [LARGE SCALE GENOMIC DNA]</scope>
    <source>
        <strain evidence="1 2">4_8</strain>
    </source>
</reference>
<proteinExistence type="predicted"/>
<dbReference type="HOGENOM" id="CLU_3153172_0_0_0"/>
<name>R9RAC1_9FUSO</name>
<gene>
    <name evidence="1" type="ORF">HMPREF0409_01098</name>
</gene>
<protein>
    <submittedName>
        <fullName evidence="1">Uncharacterized protein</fullName>
    </submittedName>
</protein>
<organism evidence="1 2">
    <name type="scientific">Fusobacterium animalis 4_8</name>
    <dbReference type="NCBI Taxonomy" id="469607"/>
    <lineage>
        <taxon>Bacteria</taxon>
        <taxon>Fusobacteriati</taxon>
        <taxon>Fusobacteriota</taxon>
        <taxon>Fusobacteriia</taxon>
        <taxon>Fusobacteriales</taxon>
        <taxon>Fusobacteriaceae</taxon>
        <taxon>Fusobacterium</taxon>
    </lineage>
</organism>
<evidence type="ECO:0000313" key="1">
    <source>
        <dbReference type="EMBL" id="AGM23094.1"/>
    </source>
</evidence>
<dbReference type="Proteomes" id="UP000014361">
    <property type="component" value="Chromosome"/>
</dbReference>